<sequence length="229" mass="25149">MIEIQNLEFSWPKSTFDLRIDALQISPGEKLAIIGPSGSGKTTLLNLLAGIEIVDRGELKVLDTELAKLGDAQRRNFRVSNIGFVFQQFELLDYLTVKDNIALPFLVNQNLSSEKAHLGSDDAIAKLAESMGIGDKLRRHPQKLSQGEKQRVAICRALVASPKLILADEPTGNLDPANKHRTLDLLFEQAAANNQTLIVVTHDMSIIDGFDRTIDFSQYHANSAAEASA</sequence>
<dbReference type="RefSeq" id="WP_075081835.1">
    <property type="nucleotide sequence ID" value="NZ_CP042912.1"/>
</dbReference>
<comment type="similarity">
    <text evidence="1">Belongs to the ABC transporter superfamily.</text>
</comment>
<dbReference type="SUPFAM" id="SSF52540">
    <property type="entry name" value="P-loop containing nucleoside triphosphate hydrolases"/>
    <property type="match status" value="1"/>
</dbReference>
<dbReference type="InterPro" id="IPR017911">
    <property type="entry name" value="MacB-like_ATP-bd"/>
</dbReference>
<dbReference type="InterPro" id="IPR003593">
    <property type="entry name" value="AAA+_ATPase"/>
</dbReference>
<keyword evidence="3" id="KW-0547">Nucleotide-binding</keyword>
<gene>
    <name evidence="6" type="ORF">MFFC18_10020</name>
</gene>
<dbReference type="PROSITE" id="PS00211">
    <property type="entry name" value="ABC_TRANSPORTER_1"/>
    <property type="match status" value="1"/>
</dbReference>
<dbReference type="InterPro" id="IPR027417">
    <property type="entry name" value="P-loop_NTPase"/>
</dbReference>
<dbReference type="OrthoDB" id="273392at2"/>
<proteinExistence type="inferred from homology"/>
<dbReference type="AlphaFoldDB" id="A0A5B9P411"/>
<dbReference type="EMBL" id="CP042912">
    <property type="protein sequence ID" value="QEG21148.1"/>
    <property type="molecule type" value="Genomic_DNA"/>
</dbReference>
<dbReference type="InterPro" id="IPR017871">
    <property type="entry name" value="ABC_transporter-like_CS"/>
</dbReference>
<name>A0A5B9P411_9BACT</name>
<evidence type="ECO:0000256" key="3">
    <source>
        <dbReference type="ARBA" id="ARBA00022741"/>
    </source>
</evidence>
<protein>
    <submittedName>
        <fullName evidence="6">Putative ABC transporter ATP-binding protein</fullName>
    </submittedName>
</protein>
<dbReference type="PANTHER" id="PTHR42798">
    <property type="entry name" value="LIPOPROTEIN-RELEASING SYSTEM ATP-BINDING PROTEIN LOLD"/>
    <property type="match status" value="1"/>
</dbReference>
<evidence type="ECO:0000313" key="7">
    <source>
        <dbReference type="Proteomes" id="UP000322214"/>
    </source>
</evidence>
<dbReference type="SMART" id="SM00382">
    <property type="entry name" value="AAA"/>
    <property type="match status" value="1"/>
</dbReference>
<dbReference type="Pfam" id="PF00005">
    <property type="entry name" value="ABC_tran"/>
    <property type="match status" value="1"/>
</dbReference>
<evidence type="ECO:0000259" key="5">
    <source>
        <dbReference type="PROSITE" id="PS50893"/>
    </source>
</evidence>
<dbReference type="InterPro" id="IPR003439">
    <property type="entry name" value="ABC_transporter-like_ATP-bd"/>
</dbReference>
<reference evidence="6 7" key="1">
    <citation type="submission" date="2019-08" db="EMBL/GenBank/DDBJ databases">
        <title>Deep-cultivation of Planctomycetes and their phenomic and genomic characterization uncovers novel biology.</title>
        <authorList>
            <person name="Wiegand S."/>
            <person name="Jogler M."/>
            <person name="Boedeker C."/>
            <person name="Pinto D."/>
            <person name="Vollmers J."/>
            <person name="Rivas-Marin E."/>
            <person name="Kohn T."/>
            <person name="Peeters S.H."/>
            <person name="Heuer A."/>
            <person name="Rast P."/>
            <person name="Oberbeckmann S."/>
            <person name="Bunk B."/>
            <person name="Jeske O."/>
            <person name="Meyerdierks A."/>
            <person name="Storesund J.E."/>
            <person name="Kallscheuer N."/>
            <person name="Luecker S."/>
            <person name="Lage O.M."/>
            <person name="Pohl T."/>
            <person name="Merkel B.J."/>
            <person name="Hornburger P."/>
            <person name="Mueller R.-W."/>
            <person name="Bruemmer F."/>
            <person name="Labrenz M."/>
            <person name="Spormann A.M."/>
            <person name="Op den Camp H."/>
            <person name="Overmann J."/>
            <person name="Amann R."/>
            <person name="Jetten M.S.M."/>
            <person name="Mascher T."/>
            <person name="Medema M.H."/>
            <person name="Devos D.P."/>
            <person name="Kaster A.-K."/>
            <person name="Ovreas L."/>
            <person name="Rohde M."/>
            <person name="Galperin M.Y."/>
            <person name="Jogler C."/>
        </authorList>
    </citation>
    <scope>NUCLEOTIDE SEQUENCE [LARGE SCALE GENOMIC DNA]</scope>
    <source>
        <strain evidence="6 7">FC18</strain>
    </source>
</reference>
<evidence type="ECO:0000256" key="1">
    <source>
        <dbReference type="ARBA" id="ARBA00005417"/>
    </source>
</evidence>
<dbReference type="PANTHER" id="PTHR42798:SF4">
    <property type="entry name" value="ABC TRANSPORTER DOMAIN-CONTAINING PROTEIN"/>
    <property type="match status" value="1"/>
</dbReference>
<evidence type="ECO:0000256" key="4">
    <source>
        <dbReference type="ARBA" id="ARBA00022840"/>
    </source>
</evidence>
<dbReference type="CDD" id="cd03255">
    <property type="entry name" value="ABC_MJ0796_LolCDE_FtsE"/>
    <property type="match status" value="1"/>
</dbReference>
<organism evidence="6 7">
    <name type="scientific">Mariniblastus fucicola</name>
    <dbReference type="NCBI Taxonomy" id="980251"/>
    <lineage>
        <taxon>Bacteria</taxon>
        <taxon>Pseudomonadati</taxon>
        <taxon>Planctomycetota</taxon>
        <taxon>Planctomycetia</taxon>
        <taxon>Pirellulales</taxon>
        <taxon>Pirellulaceae</taxon>
        <taxon>Mariniblastus</taxon>
    </lineage>
</organism>
<dbReference type="GO" id="GO:0005524">
    <property type="term" value="F:ATP binding"/>
    <property type="evidence" value="ECO:0007669"/>
    <property type="project" value="UniProtKB-KW"/>
</dbReference>
<dbReference type="GO" id="GO:0016887">
    <property type="term" value="F:ATP hydrolysis activity"/>
    <property type="evidence" value="ECO:0007669"/>
    <property type="project" value="InterPro"/>
</dbReference>
<feature type="domain" description="ABC transporter" evidence="5">
    <location>
        <begin position="2"/>
        <end position="229"/>
    </location>
</feature>
<dbReference type="STRING" id="980251.GCA_001642875_01938"/>
<dbReference type="KEGG" id="mff:MFFC18_10020"/>
<dbReference type="Proteomes" id="UP000322214">
    <property type="component" value="Chromosome"/>
</dbReference>
<evidence type="ECO:0000256" key="2">
    <source>
        <dbReference type="ARBA" id="ARBA00022448"/>
    </source>
</evidence>
<keyword evidence="4 6" id="KW-0067">ATP-binding</keyword>
<keyword evidence="2" id="KW-0813">Transport</keyword>
<evidence type="ECO:0000313" key="6">
    <source>
        <dbReference type="EMBL" id="QEG21148.1"/>
    </source>
</evidence>
<dbReference type="PROSITE" id="PS50893">
    <property type="entry name" value="ABC_TRANSPORTER_2"/>
    <property type="match status" value="1"/>
</dbReference>
<accession>A0A5B9P411</accession>
<dbReference type="Gene3D" id="3.40.50.300">
    <property type="entry name" value="P-loop containing nucleotide triphosphate hydrolases"/>
    <property type="match status" value="1"/>
</dbReference>
<keyword evidence="7" id="KW-1185">Reference proteome</keyword>